<keyword evidence="7 9" id="KW-1133">Transmembrane helix</keyword>
<dbReference type="Gene3D" id="1.20.1560.10">
    <property type="entry name" value="ABC transporter type 1, transmembrane domain"/>
    <property type="match status" value="1"/>
</dbReference>
<dbReference type="InterPro" id="IPR003593">
    <property type="entry name" value="AAA+_ATPase"/>
</dbReference>
<dbReference type="PANTHER" id="PTHR43394:SF1">
    <property type="entry name" value="ATP-BINDING CASSETTE SUB-FAMILY B MEMBER 10, MITOCHONDRIAL"/>
    <property type="match status" value="1"/>
</dbReference>
<evidence type="ECO:0000259" key="11">
    <source>
        <dbReference type="PROSITE" id="PS50929"/>
    </source>
</evidence>
<reference evidence="12 13" key="1">
    <citation type="submission" date="2018-05" db="EMBL/GenBank/DDBJ databases">
        <authorList>
            <person name="Goeker M."/>
            <person name="Huntemann M."/>
            <person name="Clum A."/>
            <person name="Pillay M."/>
            <person name="Palaniappan K."/>
            <person name="Varghese N."/>
            <person name="Mikhailova N."/>
            <person name="Stamatis D."/>
            <person name="Reddy T."/>
            <person name="Daum C."/>
            <person name="Shapiro N."/>
            <person name="Ivanova N."/>
            <person name="Kyrpides N."/>
            <person name="Woyke T."/>
        </authorList>
    </citation>
    <scope>NUCLEOTIDE SEQUENCE [LARGE SCALE GENOMIC DNA]</scope>
    <source>
        <strain evidence="12 13">DSM 26524</strain>
    </source>
</reference>
<evidence type="ECO:0000256" key="6">
    <source>
        <dbReference type="ARBA" id="ARBA00022840"/>
    </source>
</evidence>
<feature type="transmembrane region" description="Helical" evidence="9">
    <location>
        <begin position="266"/>
        <end position="289"/>
    </location>
</feature>
<keyword evidence="3" id="KW-1003">Cell membrane</keyword>
<dbReference type="InterPro" id="IPR027417">
    <property type="entry name" value="P-loop_NTPase"/>
</dbReference>
<organism evidence="12 13">
    <name type="scientific">Murimonas intestini</name>
    <dbReference type="NCBI Taxonomy" id="1337051"/>
    <lineage>
        <taxon>Bacteria</taxon>
        <taxon>Bacillati</taxon>
        <taxon>Bacillota</taxon>
        <taxon>Clostridia</taxon>
        <taxon>Lachnospirales</taxon>
        <taxon>Lachnospiraceae</taxon>
        <taxon>Murimonas</taxon>
    </lineage>
</organism>
<keyword evidence="2" id="KW-0813">Transport</keyword>
<dbReference type="GO" id="GO:0005524">
    <property type="term" value="F:ATP binding"/>
    <property type="evidence" value="ECO:0007669"/>
    <property type="project" value="UniProtKB-KW"/>
</dbReference>
<dbReference type="PROSITE" id="PS50893">
    <property type="entry name" value="ABC_TRANSPORTER_2"/>
    <property type="match status" value="1"/>
</dbReference>
<evidence type="ECO:0000256" key="7">
    <source>
        <dbReference type="ARBA" id="ARBA00022989"/>
    </source>
</evidence>
<dbReference type="InterPro" id="IPR017871">
    <property type="entry name" value="ABC_transporter-like_CS"/>
</dbReference>
<dbReference type="InterPro" id="IPR039421">
    <property type="entry name" value="Type_1_exporter"/>
</dbReference>
<feature type="domain" description="ABC transporter" evidence="10">
    <location>
        <begin position="358"/>
        <end position="594"/>
    </location>
</feature>
<dbReference type="SUPFAM" id="SSF90123">
    <property type="entry name" value="ABC transporter transmembrane region"/>
    <property type="match status" value="1"/>
</dbReference>
<evidence type="ECO:0000259" key="10">
    <source>
        <dbReference type="PROSITE" id="PS50893"/>
    </source>
</evidence>
<evidence type="ECO:0000256" key="1">
    <source>
        <dbReference type="ARBA" id="ARBA00004651"/>
    </source>
</evidence>
<dbReference type="CDD" id="cd18542">
    <property type="entry name" value="ABC_6TM_YknU_like"/>
    <property type="match status" value="1"/>
</dbReference>
<dbReference type="GO" id="GO:0005886">
    <property type="term" value="C:plasma membrane"/>
    <property type="evidence" value="ECO:0007669"/>
    <property type="project" value="UniProtKB-SubCell"/>
</dbReference>
<feature type="transmembrane region" description="Helical" evidence="9">
    <location>
        <begin position="77"/>
        <end position="100"/>
    </location>
</feature>
<dbReference type="PROSITE" id="PS50929">
    <property type="entry name" value="ABC_TM1F"/>
    <property type="match status" value="1"/>
</dbReference>
<evidence type="ECO:0000256" key="4">
    <source>
        <dbReference type="ARBA" id="ARBA00022692"/>
    </source>
</evidence>
<feature type="transmembrane region" description="Helical" evidence="9">
    <location>
        <begin position="20"/>
        <end position="39"/>
    </location>
</feature>
<comment type="caution">
    <text evidence="12">The sequence shown here is derived from an EMBL/GenBank/DDBJ whole genome shotgun (WGS) entry which is preliminary data.</text>
</comment>
<keyword evidence="8 9" id="KW-0472">Membrane</keyword>
<accession>A0AB73T415</accession>
<evidence type="ECO:0000256" key="2">
    <source>
        <dbReference type="ARBA" id="ARBA00022448"/>
    </source>
</evidence>
<dbReference type="Proteomes" id="UP000245412">
    <property type="component" value="Unassembled WGS sequence"/>
</dbReference>
<dbReference type="SUPFAM" id="SSF52540">
    <property type="entry name" value="P-loop containing nucleoside triphosphate hydrolases"/>
    <property type="match status" value="1"/>
</dbReference>
<evidence type="ECO:0000313" key="13">
    <source>
        <dbReference type="Proteomes" id="UP000245412"/>
    </source>
</evidence>
<dbReference type="Gene3D" id="3.40.50.300">
    <property type="entry name" value="P-loop containing nucleotide triphosphate hydrolases"/>
    <property type="match status" value="1"/>
</dbReference>
<keyword evidence="13" id="KW-1185">Reference proteome</keyword>
<feature type="domain" description="ABC transmembrane type-1" evidence="11">
    <location>
        <begin position="24"/>
        <end position="326"/>
    </location>
</feature>
<dbReference type="RefSeq" id="WP_109626522.1">
    <property type="nucleotide sequence ID" value="NZ_JANKBI010000004.1"/>
</dbReference>
<dbReference type="EMBL" id="QGGY01000006">
    <property type="protein sequence ID" value="PWJ75588.1"/>
    <property type="molecule type" value="Genomic_DNA"/>
</dbReference>
<dbReference type="InterPro" id="IPR003439">
    <property type="entry name" value="ABC_transporter-like_ATP-bd"/>
</dbReference>
<dbReference type="Pfam" id="PF00005">
    <property type="entry name" value="ABC_tran"/>
    <property type="match status" value="1"/>
</dbReference>
<dbReference type="PANTHER" id="PTHR43394">
    <property type="entry name" value="ATP-DEPENDENT PERMEASE MDL1, MITOCHONDRIAL"/>
    <property type="match status" value="1"/>
</dbReference>
<protein>
    <submittedName>
        <fullName evidence="12">ATP-binding cassette subfamily B protein</fullName>
    </submittedName>
</protein>
<evidence type="ECO:0000256" key="9">
    <source>
        <dbReference type="SAM" id="Phobius"/>
    </source>
</evidence>
<evidence type="ECO:0000256" key="8">
    <source>
        <dbReference type="ARBA" id="ARBA00023136"/>
    </source>
</evidence>
<dbReference type="PROSITE" id="PS00211">
    <property type="entry name" value="ABC_TRANSPORTER_1"/>
    <property type="match status" value="1"/>
</dbReference>
<dbReference type="GO" id="GO:0016887">
    <property type="term" value="F:ATP hydrolysis activity"/>
    <property type="evidence" value="ECO:0007669"/>
    <property type="project" value="InterPro"/>
</dbReference>
<dbReference type="InterPro" id="IPR011527">
    <property type="entry name" value="ABC1_TM_dom"/>
</dbReference>
<feature type="transmembrane region" description="Helical" evidence="9">
    <location>
        <begin position="162"/>
        <end position="179"/>
    </location>
</feature>
<keyword evidence="5" id="KW-0547">Nucleotide-binding</keyword>
<evidence type="ECO:0000256" key="3">
    <source>
        <dbReference type="ARBA" id="ARBA00022475"/>
    </source>
</evidence>
<evidence type="ECO:0000256" key="5">
    <source>
        <dbReference type="ARBA" id="ARBA00022741"/>
    </source>
</evidence>
<dbReference type="Pfam" id="PF00664">
    <property type="entry name" value="ABC_membrane"/>
    <property type="match status" value="1"/>
</dbReference>
<name>A0AB73T415_9FIRM</name>
<keyword evidence="6 12" id="KW-0067">ATP-binding</keyword>
<dbReference type="GO" id="GO:0015421">
    <property type="term" value="F:ABC-type oligopeptide transporter activity"/>
    <property type="evidence" value="ECO:0007669"/>
    <property type="project" value="TreeGrafter"/>
</dbReference>
<dbReference type="FunFam" id="3.40.50.300:FF:000221">
    <property type="entry name" value="Multidrug ABC transporter ATP-binding protein"/>
    <property type="match status" value="1"/>
</dbReference>
<sequence>MEKRKTGKLHVITRFLKGNLHMFVLVLVFSMLNTVFNSLTPQIVRISVDSVIGGEPYNLPGWLITALNLEALRGSGWQVLLLAGAAIMVTAIISGLCNYVSKMEMAKGSEGFVKGIRDQLYAHIQKLPFSWHVKHQTGEIIQRCTSDVEVIRNFVCNQMVEVFRLVFLIALYMGIMFSMNVKITLVALAFIPVIIGYSGFFYSRIAKRFLSADEAEGELSSTVQENLTGVRVVRAFGREKFEIQRFDEKNEKFANLWIRLGRLMSAYWGIGDLITGLQILTVICVGVMSSVNGDISLGEFLAFVSYNSTLIWPVRGLGRILSEMSKAGVSIDRVAYILDSEEEQDPADALTPPIDRDIKFEHINFSYGTGYPVLKDVNFTIPAGKTFAILGGTGSGKSTLVHLLNRLYDLPAECGRITIGGVDIADMSREHLRRNIGMVLQEPFLFSRGIADNIAITREEVRHEEIREAARIACVDDSIQNFHHGYETIVGERGVTLSGGQKQRVAIARMLMQKAPIMVFDDSLSAVDAETDAKIREALQEEMGKATVILISHRITTLMQADCILVLDDGKVAQMGTHQELINQDGIYKCIYDIQMNSEDRKELFSEELPESCKYCNKAAVK</sequence>
<evidence type="ECO:0000313" key="12">
    <source>
        <dbReference type="EMBL" id="PWJ75588.1"/>
    </source>
</evidence>
<comment type="subcellular location">
    <subcellularLocation>
        <location evidence="1">Cell membrane</location>
        <topology evidence="1">Multi-pass membrane protein</topology>
    </subcellularLocation>
</comment>
<dbReference type="SMART" id="SM00382">
    <property type="entry name" value="AAA"/>
    <property type="match status" value="1"/>
</dbReference>
<keyword evidence="4 9" id="KW-0812">Transmembrane</keyword>
<feature type="transmembrane region" description="Helical" evidence="9">
    <location>
        <begin position="185"/>
        <end position="202"/>
    </location>
</feature>
<dbReference type="AlphaFoldDB" id="A0AB73T415"/>
<dbReference type="InterPro" id="IPR036640">
    <property type="entry name" value="ABC1_TM_sf"/>
</dbReference>
<proteinExistence type="predicted"/>
<gene>
    <name evidence="12" type="ORF">C7383_106158</name>
</gene>